<sequence length="396" mass="43954">MGRSLLSSKSLGSSQTDRPGMATFSHLLAALKAGHCNTTVKVRYLYRHAPPITCDQKTYLLKHSMRSSHMQRGGTATIKGRDNAPPPFKCDCSVFGRPGTSEAVLNSWSGYAHRFNVSEGFENLTAMNLHHLGYFDPLNHDSSFSDSYPSSISKSPLIQKLVEETVVVVANIMTAVKLIGRRNVTIVTPLNRFHDLNRVSRNVFIQMISRGTNLAENWVWLQDKSSFVPEQKNSAQHERADNNALKAENDKIRCENIAIRETLKHAICLNCGGPPVSEDPYFDEHKLRIEMHILETSMSTVASKYMGRPISSLLSTLHPMHISPLDLSMTGASLDFDLLPGSSMHSQPNNLATISDMDKPLMNDIALTAMEELLRLFLTQTNLSGLELMVAAVEAF</sequence>
<dbReference type="PANTHER" id="PTHR45654">
    <property type="entry name" value="HOMEOBOX-LEUCINE ZIPPER PROTEIN MERISTEM L1"/>
    <property type="match status" value="1"/>
</dbReference>
<name>A0A8S9S0A9_BRACR</name>
<evidence type="ECO:0000313" key="2">
    <source>
        <dbReference type="Proteomes" id="UP000712600"/>
    </source>
</evidence>
<dbReference type="AlphaFoldDB" id="A0A8S9S0A9"/>
<comment type="caution">
    <text evidence="1">The sequence shown here is derived from an EMBL/GenBank/DDBJ whole genome shotgun (WGS) entry which is preliminary data.</text>
</comment>
<evidence type="ECO:0000313" key="1">
    <source>
        <dbReference type="EMBL" id="KAF3586206.1"/>
    </source>
</evidence>
<dbReference type="EMBL" id="QGKX02000088">
    <property type="protein sequence ID" value="KAF3586206.1"/>
    <property type="molecule type" value="Genomic_DNA"/>
</dbReference>
<organism evidence="1 2">
    <name type="scientific">Brassica cretica</name>
    <name type="common">Mustard</name>
    <dbReference type="NCBI Taxonomy" id="69181"/>
    <lineage>
        <taxon>Eukaryota</taxon>
        <taxon>Viridiplantae</taxon>
        <taxon>Streptophyta</taxon>
        <taxon>Embryophyta</taxon>
        <taxon>Tracheophyta</taxon>
        <taxon>Spermatophyta</taxon>
        <taxon>Magnoliopsida</taxon>
        <taxon>eudicotyledons</taxon>
        <taxon>Gunneridae</taxon>
        <taxon>Pentapetalae</taxon>
        <taxon>rosids</taxon>
        <taxon>malvids</taxon>
        <taxon>Brassicales</taxon>
        <taxon>Brassicaceae</taxon>
        <taxon>Brassiceae</taxon>
        <taxon>Brassica</taxon>
    </lineage>
</organism>
<reference evidence="1" key="1">
    <citation type="submission" date="2019-12" db="EMBL/GenBank/DDBJ databases">
        <title>Genome sequencing and annotation of Brassica cretica.</title>
        <authorList>
            <person name="Studholme D.J."/>
            <person name="Sarris P."/>
        </authorList>
    </citation>
    <scope>NUCLEOTIDE SEQUENCE</scope>
    <source>
        <strain evidence="1">PFS-109/04</strain>
        <tissue evidence="1">Leaf</tissue>
    </source>
</reference>
<proteinExistence type="predicted"/>
<protein>
    <submittedName>
        <fullName evidence="1">Uncharacterized protein</fullName>
    </submittedName>
</protein>
<dbReference type="PANTHER" id="PTHR45654:SF1">
    <property type="entry name" value="HOMEOBOX-LEUCINE ZIPPER PROTEIN HDG11"/>
    <property type="match status" value="1"/>
</dbReference>
<gene>
    <name evidence="1" type="ORF">F2Q69_00031374</name>
</gene>
<dbReference type="InterPro" id="IPR042160">
    <property type="entry name" value="HD-Zip_IV"/>
</dbReference>
<accession>A0A8S9S0A9</accession>
<dbReference type="Proteomes" id="UP000712600">
    <property type="component" value="Unassembled WGS sequence"/>
</dbReference>